<dbReference type="InterPro" id="IPR005064">
    <property type="entry name" value="BUG"/>
</dbReference>
<dbReference type="PANTHER" id="PTHR42928">
    <property type="entry name" value="TRICARBOXYLATE-BINDING PROTEIN"/>
    <property type="match status" value="1"/>
</dbReference>
<dbReference type="Proteomes" id="UP000516028">
    <property type="component" value="Chromosome"/>
</dbReference>
<dbReference type="CDD" id="cd07012">
    <property type="entry name" value="PBP2_Bug_TTT"/>
    <property type="match status" value="1"/>
</dbReference>
<accession>A0A7H0GKS0</accession>
<feature type="signal peptide" evidence="2">
    <location>
        <begin position="1"/>
        <end position="23"/>
    </location>
</feature>
<evidence type="ECO:0000256" key="1">
    <source>
        <dbReference type="ARBA" id="ARBA00006987"/>
    </source>
</evidence>
<keyword evidence="4" id="KW-1185">Reference proteome</keyword>
<organism evidence="3 4">
    <name type="scientific">Diaphorobacter aerolatus</name>
    <dbReference type="NCBI Taxonomy" id="1288495"/>
    <lineage>
        <taxon>Bacteria</taxon>
        <taxon>Pseudomonadati</taxon>
        <taxon>Pseudomonadota</taxon>
        <taxon>Betaproteobacteria</taxon>
        <taxon>Burkholderiales</taxon>
        <taxon>Comamonadaceae</taxon>
        <taxon>Diaphorobacter</taxon>
    </lineage>
</organism>
<gene>
    <name evidence="3" type="ORF">H9K75_01385</name>
</gene>
<name>A0A7H0GKS0_9BURK</name>
<evidence type="ECO:0000313" key="4">
    <source>
        <dbReference type="Proteomes" id="UP000516028"/>
    </source>
</evidence>
<reference evidence="3 4" key="1">
    <citation type="submission" date="2020-08" db="EMBL/GenBank/DDBJ databases">
        <title>Genome sequence of Diaphorobacter aerolatus KACC 16536T.</title>
        <authorList>
            <person name="Hyun D.-W."/>
            <person name="Bae J.-W."/>
        </authorList>
    </citation>
    <scope>NUCLEOTIDE SEQUENCE [LARGE SCALE GENOMIC DNA]</scope>
    <source>
        <strain evidence="3 4">KACC 16536</strain>
    </source>
</reference>
<sequence length="324" mass="34210">MQRRFANLALASLCALAFTGAHAAGADGYPAKTVKIIVGFQAGGPTDVTARLIARALSDELKVPFIVENKPGATSNIASEMVAAAAPDGYTLLVAASPLTMNKFVFPQQKFDPIKSFEPISKISSAPGVLAISPNLPARNWKEFEALARKKPDALSYGSTGQGGSQHMAMLRLEQLTGIKMVHVPYGGTTGVINDLMGSVIDVAFMTSTGAMPNLEAGKVRPIAIAGPQRLQGLPNVPTFKELGVPEMKSDSWNALLAPAGTPKPVIDKLAAAVQKAVKTQIFKDTLIPQGAVLIGNSPQEFKAELSEEVSFWGDQFKKAKIGN</sequence>
<dbReference type="InterPro" id="IPR042100">
    <property type="entry name" value="Bug_dom1"/>
</dbReference>
<protein>
    <submittedName>
        <fullName evidence="3">Tripartite tricarboxylate transporter substrate binding protein</fullName>
    </submittedName>
</protein>
<keyword evidence="2" id="KW-0732">Signal</keyword>
<dbReference type="SUPFAM" id="SSF53850">
    <property type="entry name" value="Periplasmic binding protein-like II"/>
    <property type="match status" value="1"/>
</dbReference>
<dbReference type="Gene3D" id="3.40.190.10">
    <property type="entry name" value="Periplasmic binding protein-like II"/>
    <property type="match status" value="1"/>
</dbReference>
<evidence type="ECO:0000256" key="2">
    <source>
        <dbReference type="SAM" id="SignalP"/>
    </source>
</evidence>
<feature type="chain" id="PRO_5028803297" evidence="2">
    <location>
        <begin position="24"/>
        <end position="324"/>
    </location>
</feature>
<dbReference type="RefSeq" id="WP_187724478.1">
    <property type="nucleotide sequence ID" value="NZ_CP060783.1"/>
</dbReference>
<dbReference type="EMBL" id="CP060783">
    <property type="protein sequence ID" value="QNP48886.1"/>
    <property type="molecule type" value="Genomic_DNA"/>
</dbReference>
<dbReference type="Gene3D" id="3.40.190.150">
    <property type="entry name" value="Bordetella uptake gene, domain 1"/>
    <property type="match status" value="1"/>
</dbReference>
<dbReference type="Pfam" id="PF03401">
    <property type="entry name" value="TctC"/>
    <property type="match status" value="1"/>
</dbReference>
<dbReference type="PANTHER" id="PTHR42928:SF5">
    <property type="entry name" value="BLR1237 PROTEIN"/>
    <property type="match status" value="1"/>
</dbReference>
<dbReference type="AlphaFoldDB" id="A0A7H0GKS0"/>
<evidence type="ECO:0000313" key="3">
    <source>
        <dbReference type="EMBL" id="QNP48886.1"/>
    </source>
</evidence>
<proteinExistence type="inferred from homology"/>
<dbReference type="KEGG" id="daer:H9K75_01385"/>
<comment type="similarity">
    <text evidence="1">Belongs to the UPF0065 (bug) family.</text>
</comment>
<dbReference type="PIRSF" id="PIRSF017082">
    <property type="entry name" value="YflP"/>
    <property type="match status" value="1"/>
</dbReference>